<name>A0A0F9LCH0_9ZZZZ</name>
<organism evidence="1">
    <name type="scientific">marine sediment metagenome</name>
    <dbReference type="NCBI Taxonomy" id="412755"/>
    <lineage>
        <taxon>unclassified sequences</taxon>
        <taxon>metagenomes</taxon>
        <taxon>ecological metagenomes</taxon>
    </lineage>
</organism>
<sequence length="150" mass="17226">MQPLYKVLDFTSKFKYEGDTWIVMHDGNDKSSIVARNQRNQHIQPFSMCCLVELVGVDMEQENPALVERLDSVALVDQITKYMILHGMCNLAKVLREIIFIHVGWDADFDELNNVLRRIANVPLGEVIPPGEVERRRLMTEDEVTGTKHS</sequence>
<dbReference type="EMBL" id="LAZR01012771">
    <property type="protein sequence ID" value="KKM25175.1"/>
    <property type="molecule type" value="Genomic_DNA"/>
</dbReference>
<accession>A0A0F9LCH0</accession>
<gene>
    <name evidence="1" type="ORF">LCGC14_1597580</name>
</gene>
<comment type="caution">
    <text evidence="1">The sequence shown here is derived from an EMBL/GenBank/DDBJ whole genome shotgun (WGS) entry which is preliminary data.</text>
</comment>
<protein>
    <submittedName>
        <fullName evidence="1">Uncharacterized protein</fullName>
    </submittedName>
</protein>
<evidence type="ECO:0000313" key="1">
    <source>
        <dbReference type="EMBL" id="KKM25175.1"/>
    </source>
</evidence>
<reference evidence="1" key="1">
    <citation type="journal article" date="2015" name="Nature">
        <title>Complex archaea that bridge the gap between prokaryotes and eukaryotes.</title>
        <authorList>
            <person name="Spang A."/>
            <person name="Saw J.H."/>
            <person name="Jorgensen S.L."/>
            <person name="Zaremba-Niedzwiedzka K."/>
            <person name="Martijn J."/>
            <person name="Lind A.E."/>
            <person name="van Eijk R."/>
            <person name="Schleper C."/>
            <person name="Guy L."/>
            <person name="Ettema T.J."/>
        </authorList>
    </citation>
    <scope>NUCLEOTIDE SEQUENCE</scope>
</reference>
<dbReference type="AlphaFoldDB" id="A0A0F9LCH0"/>
<proteinExistence type="predicted"/>